<keyword evidence="5 9" id="KW-0067">ATP-binding</keyword>
<evidence type="ECO:0000256" key="4">
    <source>
        <dbReference type="ARBA" id="ARBA00022806"/>
    </source>
</evidence>
<evidence type="ECO:0000313" key="15">
    <source>
        <dbReference type="Proteomes" id="UP000006727"/>
    </source>
</evidence>
<reference evidence="13 15" key="1">
    <citation type="journal article" date="2008" name="Science">
        <title>The Physcomitrella genome reveals evolutionary insights into the conquest of land by plants.</title>
        <authorList>
            <person name="Rensing S."/>
            <person name="Lang D."/>
            <person name="Zimmer A."/>
            <person name="Terry A."/>
            <person name="Salamov A."/>
            <person name="Shapiro H."/>
            <person name="Nishiyama T."/>
            <person name="Perroud P.-F."/>
            <person name="Lindquist E."/>
            <person name="Kamisugi Y."/>
            <person name="Tanahashi T."/>
            <person name="Sakakibara K."/>
            <person name="Fujita T."/>
            <person name="Oishi K."/>
            <person name="Shin-I T."/>
            <person name="Kuroki Y."/>
            <person name="Toyoda A."/>
            <person name="Suzuki Y."/>
            <person name="Hashimoto A."/>
            <person name="Yamaguchi K."/>
            <person name="Sugano A."/>
            <person name="Kohara Y."/>
            <person name="Fujiyama A."/>
            <person name="Anterola A."/>
            <person name="Aoki S."/>
            <person name="Ashton N."/>
            <person name="Barbazuk W.B."/>
            <person name="Barker E."/>
            <person name="Bennetzen J."/>
            <person name="Bezanilla M."/>
            <person name="Blankenship R."/>
            <person name="Cho S.H."/>
            <person name="Dutcher S."/>
            <person name="Estelle M."/>
            <person name="Fawcett J.A."/>
            <person name="Gundlach H."/>
            <person name="Hanada K."/>
            <person name="Heyl A."/>
            <person name="Hicks K.A."/>
            <person name="Hugh J."/>
            <person name="Lohr M."/>
            <person name="Mayer K."/>
            <person name="Melkozernov A."/>
            <person name="Murata T."/>
            <person name="Nelson D."/>
            <person name="Pils B."/>
            <person name="Prigge M."/>
            <person name="Reiss B."/>
            <person name="Renner T."/>
            <person name="Rombauts S."/>
            <person name="Rushton P."/>
            <person name="Sanderfoot A."/>
            <person name="Schween G."/>
            <person name="Shiu S.-H."/>
            <person name="Stueber K."/>
            <person name="Theodoulou F.L."/>
            <person name="Tu H."/>
            <person name="Van de Peer Y."/>
            <person name="Verrier P.J."/>
            <person name="Waters E."/>
            <person name="Wood A."/>
            <person name="Yang L."/>
            <person name="Cove D."/>
            <person name="Cuming A."/>
            <person name="Hasebe M."/>
            <person name="Lucas S."/>
            <person name="Mishler D.B."/>
            <person name="Reski R."/>
            <person name="Grigoriev I."/>
            <person name="Quatrano R.S."/>
            <person name="Boore J.L."/>
        </authorList>
    </citation>
    <scope>NUCLEOTIDE SEQUENCE [LARGE SCALE GENOMIC DNA]</scope>
    <source>
        <strain evidence="14 15">cv. Gransden 2004</strain>
    </source>
</reference>
<keyword evidence="2 9" id="KW-0227">DNA damage</keyword>
<evidence type="ECO:0000256" key="6">
    <source>
        <dbReference type="ARBA" id="ARBA00023125"/>
    </source>
</evidence>
<feature type="region of interest" description="Disordered" evidence="10">
    <location>
        <begin position="156"/>
        <end position="195"/>
    </location>
</feature>
<dbReference type="GO" id="GO:0006281">
    <property type="term" value="P:DNA repair"/>
    <property type="evidence" value="ECO:0007669"/>
    <property type="project" value="UniProtKB-KW"/>
</dbReference>
<evidence type="ECO:0000313" key="14">
    <source>
        <dbReference type="EnsemblPlants" id="Pp3c20_2590V3.1"/>
    </source>
</evidence>
<keyword evidence="7 9" id="KW-0234">DNA repair</keyword>
<proteinExistence type="inferred from homology"/>
<dbReference type="PANTHER" id="PTHR47642">
    <property type="entry name" value="ATP-DEPENDENT DNA HELICASE"/>
    <property type="match status" value="1"/>
</dbReference>
<keyword evidence="1 9" id="KW-0547">Nucleotide-binding</keyword>
<reference evidence="13 15" key="2">
    <citation type="journal article" date="2018" name="Plant J.">
        <title>The Physcomitrella patens chromosome-scale assembly reveals moss genome structure and evolution.</title>
        <authorList>
            <person name="Lang D."/>
            <person name="Ullrich K.K."/>
            <person name="Murat F."/>
            <person name="Fuchs J."/>
            <person name="Jenkins J."/>
            <person name="Haas F.B."/>
            <person name="Piednoel M."/>
            <person name="Gundlach H."/>
            <person name="Van Bel M."/>
            <person name="Meyberg R."/>
            <person name="Vives C."/>
            <person name="Morata J."/>
            <person name="Symeonidi A."/>
            <person name="Hiss M."/>
            <person name="Muchero W."/>
            <person name="Kamisugi Y."/>
            <person name="Saleh O."/>
            <person name="Blanc G."/>
            <person name="Decker E.L."/>
            <person name="van Gessel N."/>
            <person name="Grimwood J."/>
            <person name="Hayes R.D."/>
            <person name="Graham S.W."/>
            <person name="Gunter L.E."/>
            <person name="McDaniel S.F."/>
            <person name="Hoernstein S.N.W."/>
            <person name="Larsson A."/>
            <person name="Li F.W."/>
            <person name="Perroud P.F."/>
            <person name="Phillips J."/>
            <person name="Ranjan P."/>
            <person name="Rokshar D.S."/>
            <person name="Rothfels C.J."/>
            <person name="Schneider L."/>
            <person name="Shu S."/>
            <person name="Stevenson D.W."/>
            <person name="Thummler F."/>
            <person name="Tillich M."/>
            <person name="Villarreal Aguilar J.C."/>
            <person name="Widiez T."/>
            <person name="Wong G.K."/>
            <person name="Wymore A."/>
            <person name="Zhang Y."/>
            <person name="Zimmer A.D."/>
            <person name="Quatrano R.S."/>
            <person name="Mayer K.F.X."/>
            <person name="Goodstein D."/>
            <person name="Casacuberta J.M."/>
            <person name="Vandepoele K."/>
            <person name="Reski R."/>
            <person name="Cuming A.C."/>
            <person name="Tuskan G.A."/>
            <person name="Maumus F."/>
            <person name="Salse J."/>
            <person name="Schmutz J."/>
            <person name="Rensing S.A."/>
        </authorList>
    </citation>
    <scope>NUCLEOTIDE SEQUENCE [LARGE SCALE GENOMIC DNA]</scope>
    <source>
        <strain evidence="14 15">cv. Gransden 2004</strain>
    </source>
</reference>
<keyword evidence="3 9" id="KW-0378">Hydrolase</keyword>
<dbReference type="GO" id="GO:0005524">
    <property type="term" value="F:ATP binding"/>
    <property type="evidence" value="ECO:0007669"/>
    <property type="project" value="UniProtKB-KW"/>
</dbReference>
<dbReference type="InterPro" id="IPR051055">
    <property type="entry name" value="PIF1_helicase"/>
</dbReference>
<feature type="region of interest" description="Disordered" evidence="10">
    <location>
        <begin position="51"/>
        <end position="79"/>
    </location>
</feature>
<comment type="similarity">
    <text evidence="9">Belongs to the helicase family.</text>
</comment>
<dbReference type="EnsemblPlants" id="Pp3c20_2590V3.1">
    <property type="protein sequence ID" value="Pp3c20_2590V3.1"/>
    <property type="gene ID" value="Pp3c20_2590"/>
</dbReference>
<dbReference type="EMBL" id="ABEU02000020">
    <property type="protein sequence ID" value="PNR32674.1"/>
    <property type="molecule type" value="Genomic_DNA"/>
</dbReference>
<dbReference type="RefSeq" id="XP_024357988.1">
    <property type="nucleotide sequence ID" value="XM_024502220.2"/>
</dbReference>
<keyword evidence="9" id="KW-0233">DNA recombination</keyword>
<dbReference type="InterPro" id="IPR010285">
    <property type="entry name" value="DNA_helicase_pif1-like_DEAD"/>
</dbReference>
<evidence type="ECO:0000259" key="12">
    <source>
        <dbReference type="Pfam" id="PF21530"/>
    </source>
</evidence>
<keyword evidence="6" id="KW-0238">DNA-binding</keyword>
<dbReference type="GO" id="GO:0000723">
    <property type="term" value="P:telomere maintenance"/>
    <property type="evidence" value="ECO:0007669"/>
    <property type="project" value="InterPro"/>
</dbReference>
<dbReference type="PaxDb" id="3218-PP1S152_136V6.1"/>
<keyword evidence="8" id="KW-0413">Isomerase</keyword>
<dbReference type="STRING" id="3218.A0A2K1ITR8"/>
<feature type="compositionally biased region" description="Polar residues" evidence="10">
    <location>
        <begin position="53"/>
        <end position="69"/>
    </location>
</feature>
<dbReference type="InterPro" id="IPR027417">
    <property type="entry name" value="P-loop_NTPase"/>
</dbReference>
<dbReference type="AlphaFoldDB" id="A0A2K1ITR8"/>
<feature type="domain" description="DNA helicase Pif1-like 2B" evidence="12">
    <location>
        <begin position="506"/>
        <end position="535"/>
    </location>
</feature>
<evidence type="ECO:0000256" key="8">
    <source>
        <dbReference type="ARBA" id="ARBA00023235"/>
    </source>
</evidence>
<evidence type="ECO:0000259" key="11">
    <source>
        <dbReference type="Pfam" id="PF05970"/>
    </source>
</evidence>
<evidence type="ECO:0000256" key="10">
    <source>
        <dbReference type="SAM" id="MobiDB-lite"/>
    </source>
</evidence>
<dbReference type="Pfam" id="PF05970">
    <property type="entry name" value="PIF1"/>
    <property type="match status" value="1"/>
</dbReference>
<dbReference type="GO" id="GO:0006310">
    <property type="term" value="P:DNA recombination"/>
    <property type="evidence" value="ECO:0007669"/>
    <property type="project" value="UniProtKB-KW"/>
</dbReference>
<dbReference type="GO" id="GO:0043139">
    <property type="term" value="F:5'-3' DNA helicase activity"/>
    <property type="evidence" value="ECO:0000318"/>
    <property type="project" value="GO_Central"/>
</dbReference>
<dbReference type="Gramene" id="Pp3c20_2590V3.1">
    <property type="protein sequence ID" value="Pp3c20_2590V3.1"/>
    <property type="gene ID" value="Pp3c20_2590"/>
</dbReference>
<feature type="domain" description="DNA helicase Pif1-like DEAD-box helicase" evidence="11">
    <location>
        <begin position="231"/>
        <end position="429"/>
    </location>
</feature>
<dbReference type="InterPro" id="IPR049163">
    <property type="entry name" value="Pif1-like_2B_dom"/>
</dbReference>
<dbReference type="GeneID" id="112273436"/>
<dbReference type="Gene3D" id="3.40.50.300">
    <property type="entry name" value="P-loop containing nucleotide triphosphate hydrolases"/>
    <property type="match status" value="1"/>
</dbReference>
<name>A0A2K1ITR8_PHYPA</name>
<dbReference type="Proteomes" id="UP000006727">
    <property type="component" value="Chromosome 20"/>
</dbReference>
<gene>
    <name evidence="14" type="primary">LOC112273436</name>
    <name evidence="13" type="ORF">PHYPA_024616</name>
</gene>
<sequence>MVDVFALNDDDVGTGSCSQRQRDLSEAQKARMLQQKELALARLQARKLQQAQVPSRSGIHTSLPEQASPNLLHGNPDPCRLPSQECNNYSTSLGPQFQNGVKFQVEGRGPQQIPRPLNSTESLRHIPKEMEGDWISVRKRPAPGCSFGRRISPYFNQSNPSTEPEVYPIFKSHKTSPNVSRSSQQSLGNSQSNVKRFHWQQQEPSVRLLKPEKSQNALNTASQKGKVVPSKQQMEVLKAITQQKSVFITGSAGTGKSFIIEDALRVLRQMYGEDAVFVTASTGLAACALGGITLHSFAGVGIGSDTETKEQLLTKVRKRRDVKARWTKAQALVIDEISMIDGEFFDNLEYIASKIKGGSEPWGGLQLIVTGDFYQLEPVKPSNPLKYFAFQAECWNRSFDIQVELTHVFRQLDMEFVNMLNEIRRGVCSPSTLHRLRQCQGPPDRADNGIEMTRLYPHQMDVRRENDQNLRCLGGDMIIYRAKDDASTSFAQRQLDNVRAAAVQPLCVGAQVMLLKNLETAAGLVNGSRGVVVRFSAPDDPASEEYVHLAKFINPTNQWPIVRFACDGLERLVGPVSWSVSDGNKEVAKRIQIPLMLAWALSVHKCQGMTLDYVETDLCKAFGHGMVYVALSRVKSLQGLRLIGFDPSRILTRPVVSKFYEGLNK</sequence>
<feature type="compositionally biased region" description="Low complexity" evidence="10">
    <location>
        <begin position="180"/>
        <end position="192"/>
    </location>
</feature>
<dbReference type="Gramene" id="Pp3c20_2590V3.2">
    <property type="protein sequence ID" value="Pp3c20_2590V3.2"/>
    <property type="gene ID" value="Pp3c20_2590"/>
</dbReference>
<evidence type="ECO:0000313" key="13">
    <source>
        <dbReference type="EMBL" id="PNR32674.1"/>
    </source>
</evidence>
<dbReference type="Pfam" id="PF21530">
    <property type="entry name" value="Pif1_2B_dom"/>
    <property type="match status" value="1"/>
</dbReference>
<evidence type="ECO:0000256" key="7">
    <source>
        <dbReference type="ARBA" id="ARBA00023204"/>
    </source>
</evidence>
<dbReference type="SUPFAM" id="SSF52540">
    <property type="entry name" value="P-loop containing nucleoside triphosphate hydrolases"/>
    <property type="match status" value="2"/>
</dbReference>
<keyword evidence="15" id="KW-1185">Reference proteome</keyword>
<keyword evidence="4 9" id="KW-0347">Helicase</keyword>
<dbReference type="OrthoDB" id="272985at2759"/>
<dbReference type="EC" id="5.6.2.3" evidence="9"/>
<reference evidence="14" key="3">
    <citation type="submission" date="2020-12" db="UniProtKB">
        <authorList>
            <consortium name="EnsemblPlants"/>
        </authorList>
    </citation>
    <scope>IDENTIFICATION</scope>
</reference>
<organism evidence="13">
    <name type="scientific">Physcomitrium patens</name>
    <name type="common">Spreading-leaved earth moss</name>
    <name type="synonym">Physcomitrella patens</name>
    <dbReference type="NCBI Taxonomy" id="3218"/>
    <lineage>
        <taxon>Eukaryota</taxon>
        <taxon>Viridiplantae</taxon>
        <taxon>Streptophyta</taxon>
        <taxon>Embryophyta</taxon>
        <taxon>Bryophyta</taxon>
        <taxon>Bryophytina</taxon>
        <taxon>Bryopsida</taxon>
        <taxon>Funariidae</taxon>
        <taxon>Funariales</taxon>
        <taxon>Funariaceae</taxon>
        <taxon>Physcomitrium</taxon>
    </lineage>
</organism>
<dbReference type="CDD" id="cd18037">
    <property type="entry name" value="DEXSc_Pif1_like"/>
    <property type="match status" value="1"/>
</dbReference>
<dbReference type="CDD" id="cd18809">
    <property type="entry name" value="SF1_C_RecD"/>
    <property type="match status" value="1"/>
</dbReference>
<protein>
    <recommendedName>
        <fullName evidence="9">ATP-dependent DNA helicase</fullName>
        <ecNumber evidence="9">5.6.2.3</ecNumber>
    </recommendedName>
</protein>
<evidence type="ECO:0000256" key="1">
    <source>
        <dbReference type="ARBA" id="ARBA00022741"/>
    </source>
</evidence>
<dbReference type="EnsemblPlants" id="Pp3c20_2590V3.2">
    <property type="protein sequence ID" value="Pp3c20_2590V3.2"/>
    <property type="gene ID" value="Pp3c20_2590"/>
</dbReference>
<evidence type="ECO:0000256" key="2">
    <source>
        <dbReference type="ARBA" id="ARBA00022763"/>
    </source>
</evidence>
<comment type="catalytic activity">
    <reaction evidence="9">
        <text>ATP + H2O = ADP + phosphate + H(+)</text>
        <dbReference type="Rhea" id="RHEA:13065"/>
        <dbReference type="ChEBI" id="CHEBI:15377"/>
        <dbReference type="ChEBI" id="CHEBI:15378"/>
        <dbReference type="ChEBI" id="CHEBI:30616"/>
        <dbReference type="ChEBI" id="CHEBI:43474"/>
        <dbReference type="ChEBI" id="CHEBI:456216"/>
        <dbReference type="EC" id="5.6.2.3"/>
    </reaction>
</comment>
<evidence type="ECO:0000256" key="3">
    <source>
        <dbReference type="ARBA" id="ARBA00022801"/>
    </source>
</evidence>
<accession>A0A2K1ITR8</accession>
<evidence type="ECO:0000256" key="9">
    <source>
        <dbReference type="RuleBase" id="RU363044"/>
    </source>
</evidence>
<evidence type="ECO:0000256" key="5">
    <source>
        <dbReference type="ARBA" id="ARBA00022840"/>
    </source>
</evidence>
<comment type="cofactor">
    <cofactor evidence="9">
        <name>Mg(2+)</name>
        <dbReference type="ChEBI" id="CHEBI:18420"/>
    </cofactor>
</comment>
<dbReference type="KEGG" id="ppp:112273436"/>
<dbReference type="GO" id="GO:0016787">
    <property type="term" value="F:hydrolase activity"/>
    <property type="evidence" value="ECO:0007669"/>
    <property type="project" value="UniProtKB-KW"/>
</dbReference>
<dbReference type="PANTHER" id="PTHR47642:SF5">
    <property type="entry name" value="ATP-DEPENDENT DNA HELICASE"/>
    <property type="match status" value="1"/>
</dbReference>